<protein>
    <submittedName>
        <fullName evidence="1">Uncharacterized protein</fullName>
    </submittedName>
</protein>
<sequence>MCAIFYLEFKKKSERETMIILFFLISICESQFNESLIVLNQNRPLNCSSFIPIITNKIVQKTKSGPKVKASFSNPAYAINLGLPGFGNVEELTGFNYKQEHQVYKGCSAVYNGRMLLFGGDDVNPTIQFENPKSIGEVVGCELKTLREAIFLKQ</sequence>
<dbReference type="Proteomes" id="UP000011014">
    <property type="component" value="Unassembled WGS sequence"/>
</dbReference>
<dbReference type="AlphaFoldDB" id="E4YLZ8"/>
<accession>E4YLZ8</accession>
<organism evidence="1">
    <name type="scientific">Oikopleura dioica</name>
    <name type="common">Tunicate</name>
    <dbReference type="NCBI Taxonomy" id="34765"/>
    <lineage>
        <taxon>Eukaryota</taxon>
        <taxon>Metazoa</taxon>
        <taxon>Chordata</taxon>
        <taxon>Tunicata</taxon>
        <taxon>Appendicularia</taxon>
        <taxon>Copelata</taxon>
        <taxon>Oikopleuridae</taxon>
        <taxon>Oikopleura</taxon>
    </lineage>
</organism>
<dbReference type="EMBL" id="FN654790">
    <property type="protein sequence ID" value="CBY36509.1"/>
    <property type="molecule type" value="Genomic_DNA"/>
</dbReference>
<reference evidence="1" key="1">
    <citation type="journal article" date="2010" name="Science">
        <title>Plasticity of animal genome architecture unmasked by rapid evolution of a pelagic tunicate.</title>
        <authorList>
            <person name="Denoeud F."/>
            <person name="Henriet S."/>
            <person name="Mungpakdee S."/>
            <person name="Aury J.M."/>
            <person name="Da Silva C."/>
            <person name="Brinkmann H."/>
            <person name="Mikhaleva J."/>
            <person name="Olsen L.C."/>
            <person name="Jubin C."/>
            <person name="Canestro C."/>
            <person name="Bouquet J.M."/>
            <person name="Danks G."/>
            <person name="Poulain J."/>
            <person name="Campsteijn C."/>
            <person name="Adamski M."/>
            <person name="Cross I."/>
            <person name="Yadetie F."/>
            <person name="Muffato M."/>
            <person name="Louis A."/>
            <person name="Butcher S."/>
            <person name="Tsagkogeorga G."/>
            <person name="Konrad A."/>
            <person name="Singh S."/>
            <person name="Jensen M.F."/>
            <person name="Cong E.H."/>
            <person name="Eikeseth-Otteraa H."/>
            <person name="Noel B."/>
            <person name="Anthouard V."/>
            <person name="Porcel B.M."/>
            <person name="Kachouri-Lafond R."/>
            <person name="Nishino A."/>
            <person name="Ugolini M."/>
            <person name="Chourrout P."/>
            <person name="Nishida H."/>
            <person name="Aasland R."/>
            <person name="Huzurbazar S."/>
            <person name="Westhof E."/>
            <person name="Delsuc F."/>
            <person name="Lehrach H."/>
            <person name="Reinhardt R."/>
            <person name="Weissenbach J."/>
            <person name="Roy S.W."/>
            <person name="Artiguenave F."/>
            <person name="Postlethwait J.H."/>
            <person name="Manak J.R."/>
            <person name="Thompson E.M."/>
            <person name="Jaillon O."/>
            <person name="Du Pasquier L."/>
            <person name="Boudinot P."/>
            <person name="Liberles D.A."/>
            <person name="Volff J.N."/>
            <person name="Philippe H."/>
            <person name="Lenhard B."/>
            <person name="Roest Crollius H."/>
            <person name="Wincker P."/>
            <person name="Chourrout D."/>
        </authorList>
    </citation>
    <scope>NUCLEOTIDE SEQUENCE [LARGE SCALE GENOMIC DNA]</scope>
</reference>
<proteinExistence type="predicted"/>
<gene>
    <name evidence="1" type="ORF">GSOID_T00029518001</name>
</gene>
<name>E4YLZ8_OIKDI</name>
<evidence type="ECO:0000313" key="1">
    <source>
        <dbReference type="EMBL" id="CBY36509.1"/>
    </source>
</evidence>